<name>A0ABV9CWY8_9ACTN</name>
<gene>
    <name evidence="1" type="ORF">ACFO60_39595</name>
</gene>
<accession>A0ABV9CWY8</accession>
<reference evidence="2" key="1">
    <citation type="journal article" date="2019" name="Int. J. Syst. Evol. Microbiol.">
        <title>The Global Catalogue of Microorganisms (GCM) 10K type strain sequencing project: providing services to taxonomists for standard genome sequencing and annotation.</title>
        <authorList>
            <consortium name="The Broad Institute Genomics Platform"/>
            <consortium name="The Broad Institute Genome Sequencing Center for Infectious Disease"/>
            <person name="Wu L."/>
            <person name="Ma J."/>
        </authorList>
    </citation>
    <scope>NUCLEOTIDE SEQUENCE [LARGE SCALE GENOMIC DNA]</scope>
    <source>
        <strain evidence="2">CGMCC 4.7132</strain>
    </source>
</reference>
<keyword evidence="2" id="KW-1185">Reference proteome</keyword>
<proteinExistence type="predicted"/>
<sequence length="46" mass="5095">MPPAASRPTPPPSRTRLAERNRHTLVLLAEHDQSGEQGPWPIGGRR</sequence>
<protein>
    <submittedName>
        <fullName evidence="1">Uncharacterized protein</fullName>
    </submittedName>
</protein>
<dbReference type="RefSeq" id="WP_380852257.1">
    <property type="nucleotide sequence ID" value="NZ_JBHSFP010000063.1"/>
</dbReference>
<comment type="caution">
    <text evidence="1">The sequence shown here is derived from an EMBL/GenBank/DDBJ whole genome shotgun (WGS) entry which is preliminary data.</text>
</comment>
<dbReference type="Proteomes" id="UP001596004">
    <property type="component" value="Unassembled WGS sequence"/>
</dbReference>
<evidence type="ECO:0000313" key="2">
    <source>
        <dbReference type="Proteomes" id="UP001596004"/>
    </source>
</evidence>
<dbReference type="EMBL" id="JBHSFP010000063">
    <property type="protein sequence ID" value="MFC4536912.1"/>
    <property type="molecule type" value="Genomic_DNA"/>
</dbReference>
<evidence type="ECO:0000313" key="1">
    <source>
        <dbReference type="EMBL" id="MFC4536912.1"/>
    </source>
</evidence>
<organism evidence="1 2">
    <name type="scientific">Sphaerisporangium dianthi</name>
    <dbReference type="NCBI Taxonomy" id="1436120"/>
    <lineage>
        <taxon>Bacteria</taxon>
        <taxon>Bacillati</taxon>
        <taxon>Actinomycetota</taxon>
        <taxon>Actinomycetes</taxon>
        <taxon>Streptosporangiales</taxon>
        <taxon>Streptosporangiaceae</taxon>
        <taxon>Sphaerisporangium</taxon>
    </lineage>
</organism>